<feature type="region of interest" description="Disordered" evidence="1">
    <location>
        <begin position="481"/>
        <end position="543"/>
    </location>
</feature>
<sequence>MSRAELFAAIRRDKRLDPGLSQRALSEKYSVHRRTVRQALESAVPPPRKEQQPRRSVLDPAKGWIDAMLRDDLTAPRKQKHTARRVYQRLAQEHGFDQVSYSTVSDYVAVRRPEIETEAREGRRHLEGMVPQIHLPGEEAEVDFADVWVRLAGTVTKCHLFTLRLSYSDKAIHRVFASQAQESFMEGHVAAFNALGGVPARHIRYDNLKPAVNRICTGRSRVESERWVTFRAHYGFDAFYCIPGQEGAHEKGGVEQEGGRFRRTHLVPVPEVASLEELNEKIAAIDVAEDDRVLQGKLTSIGFNFVSESDGLAPLPFEEFECGITLTPKVDRTSRITVRQCHYSVPARFIGQNIRVLLRGNELLIFERRTVVARHPRLTRRGEFRDELDHYLEILLAEPGAMAGSTALASARENGSFTEVHEAFWASARASHGDAAGTRALIEVLLLHRRMPAAAVQLGMAAAVRAGSISSDVVAVEARKAVAAEPEQTPLPDDPDDPPPWAEPSGVVSLTARRAQIPEDKRPLPSVAPYDQLLTRRQPKGPA</sequence>
<keyword evidence="4" id="KW-1185">Reference proteome</keyword>
<evidence type="ECO:0000259" key="2">
    <source>
        <dbReference type="Pfam" id="PF22483"/>
    </source>
</evidence>
<dbReference type="Proteomes" id="UP001567537">
    <property type="component" value="Unassembled WGS sequence"/>
</dbReference>
<dbReference type="PANTHER" id="PTHR35004:SF8">
    <property type="entry name" value="TRANSPOSASE RV3428C-RELATED"/>
    <property type="match status" value="1"/>
</dbReference>
<reference evidence="3 4" key="1">
    <citation type="journal article" date="2021" name="Res Sq">
        <title>Streptomyces Pimoensis sp. nov., Isolated From the Taklimakan Desert in Xinjiang, China.</title>
        <authorList>
            <person name="Zhang P."/>
            <person name="Luo X."/>
            <person name="Luo X."/>
            <person name="Liu Z."/>
            <person name="Xia Z."/>
            <person name="Wan C."/>
            <person name="zhang L."/>
        </authorList>
    </citation>
    <scope>NUCLEOTIDE SEQUENCE [LARGE SCALE GENOMIC DNA]</scope>
    <source>
        <strain evidence="3 4">TRM75549</strain>
    </source>
</reference>
<dbReference type="InterPro" id="IPR054353">
    <property type="entry name" value="IstA-like_C"/>
</dbReference>
<dbReference type="Pfam" id="PF22483">
    <property type="entry name" value="Mu-transpos_C_2"/>
    <property type="match status" value="1"/>
</dbReference>
<dbReference type="PANTHER" id="PTHR35004">
    <property type="entry name" value="TRANSPOSASE RV3428C-RELATED"/>
    <property type="match status" value="1"/>
</dbReference>
<gene>
    <name evidence="3" type="primary">istA</name>
    <name evidence="3" type="ORF">KYY02_13195</name>
</gene>
<evidence type="ECO:0000313" key="4">
    <source>
        <dbReference type="Proteomes" id="UP001567537"/>
    </source>
</evidence>
<organism evidence="3 4">
    <name type="scientific">Streptomyces pimonensis</name>
    <dbReference type="NCBI Taxonomy" id="2860288"/>
    <lineage>
        <taxon>Bacteria</taxon>
        <taxon>Bacillati</taxon>
        <taxon>Actinomycetota</taxon>
        <taxon>Actinomycetes</taxon>
        <taxon>Kitasatosporales</taxon>
        <taxon>Streptomycetaceae</taxon>
        <taxon>Streptomyces</taxon>
    </lineage>
</organism>
<feature type="domain" description="Transposase for insertion sequence element IS21-like C-terminal" evidence="2">
    <location>
        <begin position="315"/>
        <end position="383"/>
    </location>
</feature>
<protein>
    <submittedName>
        <fullName evidence="3">IS21 family transposase</fullName>
    </submittedName>
</protein>
<evidence type="ECO:0000256" key="1">
    <source>
        <dbReference type="SAM" id="MobiDB-lite"/>
    </source>
</evidence>
<dbReference type="RefSeq" id="WP_371238249.1">
    <property type="nucleotide sequence ID" value="NZ_JAHWZY010000011.1"/>
</dbReference>
<accession>A0ABV4J1E8</accession>
<proteinExistence type="predicted"/>
<dbReference type="NCBIfam" id="NF033546">
    <property type="entry name" value="transpos_IS21"/>
    <property type="match status" value="1"/>
</dbReference>
<name>A0ABV4J1E8_9ACTN</name>
<comment type="caution">
    <text evidence="3">The sequence shown here is derived from an EMBL/GenBank/DDBJ whole genome shotgun (WGS) entry which is preliminary data.</text>
</comment>
<feature type="compositionally biased region" description="Basic and acidic residues" evidence="1">
    <location>
        <begin position="47"/>
        <end position="57"/>
    </location>
</feature>
<dbReference type="EMBL" id="JAHWZY010000011">
    <property type="protein sequence ID" value="MEZ3179603.1"/>
    <property type="molecule type" value="Genomic_DNA"/>
</dbReference>
<evidence type="ECO:0000313" key="3">
    <source>
        <dbReference type="EMBL" id="MEZ3179603.1"/>
    </source>
</evidence>
<feature type="region of interest" description="Disordered" evidence="1">
    <location>
        <begin position="38"/>
        <end position="57"/>
    </location>
</feature>